<comment type="caution">
    <text evidence="2">The sequence shown here is derived from an EMBL/GenBank/DDBJ whole genome shotgun (WGS) entry which is preliminary data.</text>
</comment>
<proteinExistence type="predicted"/>
<dbReference type="AlphaFoldDB" id="A0ABD5S143"/>
<evidence type="ECO:0000313" key="3">
    <source>
        <dbReference type="Proteomes" id="UP001596328"/>
    </source>
</evidence>
<evidence type="ECO:0000313" key="2">
    <source>
        <dbReference type="EMBL" id="MFC6724873.1"/>
    </source>
</evidence>
<sequence>MTVTRTPTRALPAVVLHLLYGTLAGGAFGGLVGTSEHRRRERSLHLWTGLGAVYGLVLSELGLHVLLERVNDQDVPPDERFLFHLGHLVYGLTLGAWCGYRDRDRDRQ</sequence>
<evidence type="ECO:0000256" key="1">
    <source>
        <dbReference type="SAM" id="Phobius"/>
    </source>
</evidence>
<accession>A0ABD5S143</accession>
<feature type="transmembrane region" description="Helical" evidence="1">
    <location>
        <begin position="12"/>
        <end position="32"/>
    </location>
</feature>
<reference evidence="2 3" key="1">
    <citation type="journal article" date="2019" name="Int. J. Syst. Evol. Microbiol.">
        <title>The Global Catalogue of Microorganisms (GCM) 10K type strain sequencing project: providing services to taxonomists for standard genome sequencing and annotation.</title>
        <authorList>
            <consortium name="The Broad Institute Genomics Platform"/>
            <consortium name="The Broad Institute Genome Sequencing Center for Infectious Disease"/>
            <person name="Wu L."/>
            <person name="Ma J."/>
        </authorList>
    </citation>
    <scope>NUCLEOTIDE SEQUENCE [LARGE SCALE GENOMIC DNA]</scope>
    <source>
        <strain evidence="2 3">NBRC 111368</strain>
    </source>
</reference>
<dbReference type="Proteomes" id="UP001596328">
    <property type="component" value="Unassembled WGS sequence"/>
</dbReference>
<keyword evidence="3" id="KW-1185">Reference proteome</keyword>
<keyword evidence="1" id="KW-1133">Transmembrane helix</keyword>
<gene>
    <name evidence="2" type="ORF">ACFQE1_10920</name>
</gene>
<name>A0ABD5S143_9EURY</name>
<feature type="transmembrane region" description="Helical" evidence="1">
    <location>
        <begin position="81"/>
        <end position="100"/>
    </location>
</feature>
<keyword evidence="1" id="KW-0812">Transmembrane</keyword>
<organism evidence="2 3">
    <name type="scientific">Halobium palmae</name>
    <dbReference type="NCBI Taxonomy" id="1776492"/>
    <lineage>
        <taxon>Archaea</taxon>
        <taxon>Methanobacteriati</taxon>
        <taxon>Methanobacteriota</taxon>
        <taxon>Stenosarchaea group</taxon>
        <taxon>Halobacteria</taxon>
        <taxon>Halobacteriales</taxon>
        <taxon>Haloferacaceae</taxon>
        <taxon>Halobium</taxon>
    </lineage>
</organism>
<protein>
    <submittedName>
        <fullName evidence="2">Uncharacterized protein</fullName>
    </submittedName>
</protein>
<keyword evidence="1" id="KW-0472">Membrane</keyword>
<dbReference type="EMBL" id="JBHSWU010000307">
    <property type="protein sequence ID" value="MFC6724873.1"/>
    <property type="molecule type" value="Genomic_DNA"/>
</dbReference>
<feature type="transmembrane region" description="Helical" evidence="1">
    <location>
        <begin position="44"/>
        <end position="66"/>
    </location>
</feature>